<evidence type="ECO:0000256" key="2">
    <source>
        <dbReference type="ARBA" id="ARBA00022475"/>
    </source>
</evidence>
<dbReference type="Proteomes" id="UP000499080">
    <property type="component" value="Unassembled WGS sequence"/>
</dbReference>
<keyword evidence="3 6" id="KW-0812">Transmembrane</keyword>
<evidence type="ECO:0000313" key="8">
    <source>
        <dbReference type="Proteomes" id="UP000499080"/>
    </source>
</evidence>
<feature type="transmembrane region" description="Helical" evidence="6">
    <location>
        <begin position="129"/>
        <end position="152"/>
    </location>
</feature>
<evidence type="ECO:0000256" key="6">
    <source>
        <dbReference type="SAM" id="Phobius"/>
    </source>
</evidence>
<accession>A0A4Y2C8E5</accession>
<feature type="transmembrane region" description="Helical" evidence="6">
    <location>
        <begin position="21"/>
        <end position="50"/>
    </location>
</feature>
<evidence type="ECO:0008006" key="9">
    <source>
        <dbReference type="Google" id="ProtNLM"/>
    </source>
</evidence>
<name>A0A4Y2C8E5_ARAVE</name>
<dbReference type="OrthoDB" id="6424812at2759"/>
<organism evidence="7 8">
    <name type="scientific">Araneus ventricosus</name>
    <name type="common">Orbweaver spider</name>
    <name type="synonym">Epeira ventricosa</name>
    <dbReference type="NCBI Taxonomy" id="182803"/>
    <lineage>
        <taxon>Eukaryota</taxon>
        <taxon>Metazoa</taxon>
        <taxon>Ecdysozoa</taxon>
        <taxon>Arthropoda</taxon>
        <taxon>Chelicerata</taxon>
        <taxon>Arachnida</taxon>
        <taxon>Araneae</taxon>
        <taxon>Araneomorphae</taxon>
        <taxon>Entelegynae</taxon>
        <taxon>Araneoidea</taxon>
        <taxon>Araneidae</taxon>
        <taxon>Araneus</taxon>
    </lineage>
</organism>
<keyword evidence="5 6" id="KW-0472">Membrane</keyword>
<reference evidence="7 8" key="1">
    <citation type="journal article" date="2019" name="Sci. Rep.">
        <title>Orb-weaving spider Araneus ventricosus genome elucidates the spidroin gene catalogue.</title>
        <authorList>
            <person name="Kono N."/>
            <person name="Nakamura H."/>
            <person name="Ohtoshi R."/>
            <person name="Moran D.A.P."/>
            <person name="Shinohara A."/>
            <person name="Yoshida Y."/>
            <person name="Fujiwara M."/>
            <person name="Mori M."/>
            <person name="Tomita M."/>
            <person name="Arakawa K."/>
        </authorList>
    </citation>
    <scope>NUCLEOTIDE SEQUENCE [LARGE SCALE GENOMIC DNA]</scope>
</reference>
<feature type="transmembrane region" description="Helical" evidence="6">
    <location>
        <begin position="96"/>
        <end position="120"/>
    </location>
</feature>
<dbReference type="GO" id="GO:0050909">
    <property type="term" value="P:sensory perception of taste"/>
    <property type="evidence" value="ECO:0007669"/>
    <property type="project" value="InterPro"/>
</dbReference>
<keyword evidence="4 6" id="KW-1133">Transmembrane helix</keyword>
<comment type="caution">
    <text evidence="7">The sequence shown here is derived from an EMBL/GenBank/DDBJ whole genome shotgun (WGS) entry which is preliminary data.</text>
</comment>
<protein>
    <recommendedName>
        <fullName evidence="9">Gustatory receptor</fullName>
    </recommendedName>
</protein>
<evidence type="ECO:0000256" key="4">
    <source>
        <dbReference type="ARBA" id="ARBA00022989"/>
    </source>
</evidence>
<dbReference type="GO" id="GO:0005886">
    <property type="term" value="C:plasma membrane"/>
    <property type="evidence" value="ECO:0007669"/>
    <property type="project" value="UniProtKB-SubCell"/>
</dbReference>
<sequence length="229" mass="26459">MERISLNSSLIFNLLNLPPKYYYLNYNIFVLIYPIVFGIPFSLIATYYSFVCGYLKSLFDELTLELRGQFVEHHYQQLLEVYDRTVNVMNTLDAYFSYPAFVIVSSSMVAHFWVGCNLVFTPKENYESYLFPLTFAIFYLFLSQSIVLPASIVNAAAKLTKDEVTSLLGRIPSRYKELKIRLAVYKRDNALSLWKIYDIDKSLNVSIFGTVITYGILIATLKISQETKN</sequence>
<evidence type="ECO:0000256" key="1">
    <source>
        <dbReference type="ARBA" id="ARBA00004651"/>
    </source>
</evidence>
<keyword evidence="2" id="KW-1003">Cell membrane</keyword>
<keyword evidence="8" id="KW-1185">Reference proteome</keyword>
<proteinExistence type="predicted"/>
<dbReference type="InterPro" id="IPR013604">
    <property type="entry name" value="7TM_chemorcpt"/>
</dbReference>
<dbReference type="AlphaFoldDB" id="A0A4Y2C8E5"/>
<dbReference type="Pfam" id="PF08395">
    <property type="entry name" value="7tm_7"/>
    <property type="match status" value="1"/>
</dbReference>
<evidence type="ECO:0000256" key="3">
    <source>
        <dbReference type="ARBA" id="ARBA00022692"/>
    </source>
</evidence>
<comment type="subcellular location">
    <subcellularLocation>
        <location evidence="1">Cell membrane</location>
        <topology evidence="1">Multi-pass membrane protein</topology>
    </subcellularLocation>
</comment>
<gene>
    <name evidence="7" type="ORF">AVEN_176383_1</name>
</gene>
<evidence type="ECO:0000313" key="7">
    <source>
        <dbReference type="EMBL" id="GBM00136.1"/>
    </source>
</evidence>
<dbReference type="EMBL" id="BGPR01000154">
    <property type="protein sequence ID" value="GBM00136.1"/>
    <property type="molecule type" value="Genomic_DNA"/>
</dbReference>
<feature type="transmembrane region" description="Helical" evidence="6">
    <location>
        <begin position="203"/>
        <end position="221"/>
    </location>
</feature>
<evidence type="ECO:0000256" key="5">
    <source>
        <dbReference type="ARBA" id="ARBA00023136"/>
    </source>
</evidence>